<feature type="region of interest" description="Disordered" evidence="1">
    <location>
        <begin position="213"/>
        <end position="234"/>
    </location>
</feature>
<dbReference type="EMBL" id="KQ434784">
    <property type="protein sequence ID" value="KZC04984.1"/>
    <property type="molecule type" value="Genomic_DNA"/>
</dbReference>
<evidence type="ECO:0000256" key="1">
    <source>
        <dbReference type="SAM" id="MobiDB-lite"/>
    </source>
</evidence>
<accession>A0A154P0V7</accession>
<reference evidence="2 3" key="1">
    <citation type="submission" date="2015-07" db="EMBL/GenBank/DDBJ databases">
        <title>The genome of Dufourea novaeangliae.</title>
        <authorList>
            <person name="Pan H."/>
            <person name="Kapheim K."/>
        </authorList>
    </citation>
    <scope>NUCLEOTIDE SEQUENCE [LARGE SCALE GENOMIC DNA]</scope>
    <source>
        <strain evidence="2">0120121106</strain>
        <tissue evidence="2">Whole body</tissue>
    </source>
</reference>
<keyword evidence="3" id="KW-1185">Reference proteome</keyword>
<dbReference type="Proteomes" id="UP000076502">
    <property type="component" value="Unassembled WGS sequence"/>
</dbReference>
<feature type="compositionally biased region" description="Polar residues" evidence="1">
    <location>
        <begin position="220"/>
        <end position="234"/>
    </location>
</feature>
<organism evidence="2 3">
    <name type="scientific">Dufourea novaeangliae</name>
    <name type="common">Sweat bee</name>
    <dbReference type="NCBI Taxonomy" id="178035"/>
    <lineage>
        <taxon>Eukaryota</taxon>
        <taxon>Metazoa</taxon>
        <taxon>Ecdysozoa</taxon>
        <taxon>Arthropoda</taxon>
        <taxon>Hexapoda</taxon>
        <taxon>Insecta</taxon>
        <taxon>Pterygota</taxon>
        <taxon>Neoptera</taxon>
        <taxon>Endopterygota</taxon>
        <taxon>Hymenoptera</taxon>
        <taxon>Apocrita</taxon>
        <taxon>Aculeata</taxon>
        <taxon>Apoidea</taxon>
        <taxon>Anthophila</taxon>
        <taxon>Halictidae</taxon>
        <taxon>Rophitinae</taxon>
        <taxon>Dufourea</taxon>
    </lineage>
</organism>
<feature type="compositionally biased region" description="Polar residues" evidence="1">
    <location>
        <begin position="316"/>
        <end position="329"/>
    </location>
</feature>
<evidence type="ECO:0000313" key="3">
    <source>
        <dbReference type="Proteomes" id="UP000076502"/>
    </source>
</evidence>
<gene>
    <name evidence="2" type="ORF">WN55_06000</name>
</gene>
<dbReference type="OrthoDB" id="7597709at2759"/>
<protein>
    <submittedName>
        <fullName evidence="2">Uncharacterized protein</fullName>
    </submittedName>
</protein>
<evidence type="ECO:0000313" key="2">
    <source>
        <dbReference type="EMBL" id="KZC04984.1"/>
    </source>
</evidence>
<feature type="region of interest" description="Disordered" evidence="1">
    <location>
        <begin position="1"/>
        <end position="28"/>
    </location>
</feature>
<name>A0A154P0V7_DUFNO</name>
<proteinExistence type="predicted"/>
<sequence length="375" mass="42357">MKIRQEDSLTPLNTHQELVEEDTGKEPIEDESLGTMALPWKDLIVTEIVQSTLANPESCDSTLEIPWNDLVLEKPIEIQAPPEEACVNNDVEIPWNDILIPRNIVIEPQIKKKHPSSNVHDEQIRSKLPSVSFLKRLMRPKTVVRSERETNSRVSDVFGITESLVNRTILETSSAASINESPAEDEDSVDWTENLMVDTQWYDTHRNPSNCFTAFDSEEPSTSNTTNDAETEPVQMTSNFVNTSETMTLGEVFLDALTPNIIVAGNILEFAEAMLVPLGTQTERYRDQEPRIIPLVFIESEDRQELYVEGPVNGESGFSGSSTIGSEISRTSESEQPETRNRRIGQDTSPQLFDMSLNMIIRKPFFHQDDEPTIY</sequence>
<feature type="compositionally biased region" description="Basic and acidic residues" evidence="1">
    <location>
        <begin position="330"/>
        <end position="345"/>
    </location>
</feature>
<feature type="region of interest" description="Disordered" evidence="1">
    <location>
        <begin position="311"/>
        <end position="348"/>
    </location>
</feature>
<dbReference type="AlphaFoldDB" id="A0A154P0V7"/>